<keyword evidence="1" id="KW-0732">Signal</keyword>
<evidence type="ECO:0000256" key="1">
    <source>
        <dbReference type="SAM" id="SignalP"/>
    </source>
</evidence>
<dbReference type="EMBL" id="CAAHFG010000003">
    <property type="protein sequence ID" value="VGO16340.1"/>
    <property type="molecule type" value="Genomic_DNA"/>
</dbReference>
<evidence type="ECO:0008006" key="4">
    <source>
        <dbReference type="Google" id="ProtNLM"/>
    </source>
</evidence>
<dbReference type="Proteomes" id="UP000366872">
    <property type="component" value="Unassembled WGS sequence"/>
</dbReference>
<protein>
    <recommendedName>
        <fullName evidence="4">PEP-CTERM protein-sorting domain-containing protein</fullName>
    </recommendedName>
</protein>
<proteinExistence type="predicted"/>
<keyword evidence="3" id="KW-1185">Reference proteome</keyword>
<sequence>MKVLRILGFVIASGVISEAALVTWQGGPGNWTNANWAVDGINEQSIGTTISDQISITNGSVSVSGNLIAATGGSVADQSLHISNSAQLTVGGIIDFGSGNNNTQTLGFRMEDGALVSASYLQLKTKNLARTNIEFGGGVLTLTSDNSIRGGDFPNQNVNITAGAGEFSIIATATPQVGKSLATKVGSDLFAIDGTKIVVVADGSEISILNAELVTKVVNGKWLKITGTNDGPQTLEVIPEPAVIGLISIAGCGFLVIRRFTAG</sequence>
<accession>A0A6C2U8F9</accession>
<evidence type="ECO:0000313" key="2">
    <source>
        <dbReference type="EMBL" id="VGO16340.1"/>
    </source>
</evidence>
<gene>
    <name evidence="2" type="ORF">PDESU_04931</name>
</gene>
<name>A0A6C2U8F9_PONDE</name>
<reference evidence="2 3" key="1">
    <citation type="submission" date="2019-04" db="EMBL/GenBank/DDBJ databases">
        <authorList>
            <person name="Van Vliet M D."/>
        </authorList>
    </citation>
    <scope>NUCLEOTIDE SEQUENCE [LARGE SCALE GENOMIC DNA]</scope>
    <source>
        <strain evidence="2 3">F1</strain>
    </source>
</reference>
<organism evidence="2 3">
    <name type="scientific">Pontiella desulfatans</name>
    <dbReference type="NCBI Taxonomy" id="2750659"/>
    <lineage>
        <taxon>Bacteria</taxon>
        <taxon>Pseudomonadati</taxon>
        <taxon>Kiritimatiellota</taxon>
        <taxon>Kiritimatiellia</taxon>
        <taxon>Kiritimatiellales</taxon>
        <taxon>Pontiellaceae</taxon>
        <taxon>Pontiella</taxon>
    </lineage>
</organism>
<dbReference type="AlphaFoldDB" id="A0A6C2U8F9"/>
<evidence type="ECO:0000313" key="3">
    <source>
        <dbReference type="Proteomes" id="UP000366872"/>
    </source>
</evidence>
<dbReference type="NCBIfam" id="TIGR02595">
    <property type="entry name" value="PEP_CTERM"/>
    <property type="match status" value="1"/>
</dbReference>
<feature type="chain" id="PRO_5025639761" description="PEP-CTERM protein-sorting domain-containing protein" evidence="1">
    <location>
        <begin position="20"/>
        <end position="263"/>
    </location>
</feature>
<dbReference type="InterPro" id="IPR013424">
    <property type="entry name" value="Ice-binding_C"/>
</dbReference>
<feature type="signal peptide" evidence="1">
    <location>
        <begin position="1"/>
        <end position="19"/>
    </location>
</feature>
<dbReference type="RefSeq" id="WP_168442568.1">
    <property type="nucleotide sequence ID" value="NZ_CAAHFG010000003.1"/>
</dbReference>